<comment type="similarity">
    <text evidence="1">Belongs to the FAM136 family.</text>
</comment>
<dbReference type="EMBL" id="CAJNOC010001746">
    <property type="protein sequence ID" value="CAF0888015.1"/>
    <property type="molecule type" value="Genomic_DNA"/>
</dbReference>
<dbReference type="InterPro" id="IPR008560">
    <property type="entry name" value="DUF842_euk"/>
</dbReference>
<organism evidence="2 3">
    <name type="scientific">Brachionus calyciflorus</name>
    <dbReference type="NCBI Taxonomy" id="104777"/>
    <lineage>
        <taxon>Eukaryota</taxon>
        <taxon>Metazoa</taxon>
        <taxon>Spiralia</taxon>
        <taxon>Gnathifera</taxon>
        <taxon>Rotifera</taxon>
        <taxon>Eurotatoria</taxon>
        <taxon>Monogononta</taxon>
        <taxon>Pseudotrocha</taxon>
        <taxon>Ploima</taxon>
        <taxon>Brachionidae</taxon>
        <taxon>Brachionus</taxon>
    </lineage>
</organism>
<dbReference type="GO" id="GO:0005737">
    <property type="term" value="C:cytoplasm"/>
    <property type="evidence" value="ECO:0007669"/>
    <property type="project" value="TreeGrafter"/>
</dbReference>
<evidence type="ECO:0000313" key="3">
    <source>
        <dbReference type="Proteomes" id="UP000663879"/>
    </source>
</evidence>
<gene>
    <name evidence="2" type="ORF">OXX778_LOCUS10760</name>
</gene>
<comment type="caution">
    <text evidence="2">The sequence shown here is derived from an EMBL/GenBank/DDBJ whole genome shotgun (WGS) entry which is preliminary data.</text>
</comment>
<dbReference type="PANTHER" id="PTHR21096">
    <property type="entry name" value="PROTEIN FAM136A"/>
    <property type="match status" value="1"/>
</dbReference>
<accession>A0A813YS66</accession>
<evidence type="ECO:0000313" key="2">
    <source>
        <dbReference type="EMBL" id="CAF0888015.1"/>
    </source>
</evidence>
<dbReference type="AlphaFoldDB" id="A0A813YS66"/>
<evidence type="ECO:0008006" key="4">
    <source>
        <dbReference type="Google" id="ProtNLM"/>
    </source>
</evidence>
<dbReference type="Proteomes" id="UP000663879">
    <property type="component" value="Unassembled WGS sequence"/>
</dbReference>
<sequence>MEEFAHKIQEEIGQFDREYLRKIQGDMFRCSATCCDNTSTSQNDLQRCLETCAQPAMKADRFMQEQMQDMQDRFQRCAMSCADKIKDKSTFGEVNQQANRAEMEKCVTVCGDEMIKMLPNYTNKMRDWFRKGYYLQ</sequence>
<reference evidence="2" key="1">
    <citation type="submission" date="2021-02" db="EMBL/GenBank/DDBJ databases">
        <authorList>
            <person name="Nowell W R."/>
        </authorList>
    </citation>
    <scope>NUCLEOTIDE SEQUENCE</scope>
    <source>
        <strain evidence="2">Ploen Becks lab</strain>
    </source>
</reference>
<protein>
    <recommendedName>
        <fullName evidence="4">Protein FAM136A</fullName>
    </recommendedName>
</protein>
<dbReference type="PANTHER" id="PTHR21096:SF0">
    <property type="entry name" value="PROTEIN FAM136A"/>
    <property type="match status" value="1"/>
</dbReference>
<evidence type="ECO:0000256" key="1">
    <source>
        <dbReference type="ARBA" id="ARBA00009952"/>
    </source>
</evidence>
<name>A0A813YS66_9BILA</name>
<proteinExistence type="inferred from homology"/>
<dbReference type="Pfam" id="PF05811">
    <property type="entry name" value="DUF842"/>
    <property type="match status" value="1"/>
</dbReference>
<dbReference type="OrthoDB" id="9975421at2759"/>
<keyword evidence="3" id="KW-1185">Reference proteome</keyword>